<sequence>MATRKFYAVAVGRKPGIYDNWPAAQAQVTGYRGARFKGFADRKEAEAWMKAPGAGPTAGAGRRPAKASTGAAAAGTPSPKDGEVTIYTDGGARFNPGPGGYGVVQMYNGERKELTGGYRLTTNNRMELMGCIVALRNLEHRDKPVTLYSDSRYVVNGICRGWAKTWRKNGWIKSDKKPAVNPDLWAELLDLAAGLNITFKWVKGHAGHPLNERCDELAVASAARKDLPEDSGYKG</sequence>
<reference evidence="15" key="1">
    <citation type="submission" date="2018-06" db="EMBL/GenBank/DDBJ databases">
        <authorList>
            <person name="Zhirakovskaya E."/>
        </authorList>
    </citation>
    <scope>NUCLEOTIDE SEQUENCE</scope>
</reference>
<dbReference type="InterPro" id="IPR002156">
    <property type="entry name" value="RNaseH_domain"/>
</dbReference>
<organism evidence="15">
    <name type="scientific">hydrothermal vent metagenome</name>
    <dbReference type="NCBI Taxonomy" id="652676"/>
    <lineage>
        <taxon>unclassified sequences</taxon>
        <taxon>metagenomes</taxon>
        <taxon>ecological metagenomes</taxon>
    </lineage>
</organism>
<dbReference type="InterPro" id="IPR011320">
    <property type="entry name" value="RNase_H1_N"/>
</dbReference>
<evidence type="ECO:0000256" key="12">
    <source>
        <dbReference type="ARBA" id="ARBA00022842"/>
    </source>
</evidence>
<keyword evidence="11 15" id="KW-0378">Hydrolase</keyword>
<evidence type="ECO:0000256" key="10">
    <source>
        <dbReference type="ARBA" id="ARBA00022759"/>
    </source>
</evidence>
<comment type="subunit">
    <text evidence="5">Monomer.</text>
</comment>
<dbReference type="CDD" id="cd09278">
    <property type="entry name" value="RNase_HI_prokaryote_like"/>
    <property type="match status" value="1"/>
</dbReference>
<dbReference type="Gene3D" id="3.30.420.10">
    <property type="entry name" value="Ribonuclease H-like superfamily/Ribonuclease H"/>
    <property type="match status" value="1"/>
</dbReference>
<dbReference type="InterPro" id="IPR037056">
    <property type="entry name" value="RNase_H1_N_sf"/>
</dbReference>
<name>A0A3B0VC32_9ZZZZ</name>
<dbReference type="AlphaFoldDB" id="A0A3B0VC32"/>
<evidence type="ECO:0000256" key="3">
    <source>
        <dbReference type="ARBA" id="ARBA00004065"/>
    </source>
</evidence>
<comment type="cofactor">
    <cofactor evidence="2">
        <name>Mg(2+)</name>
        <dbReference type="ChEBI" id="CHEBI:18420"/>
    </cofactor>
</comment>
<evidence type="ECO:0000256" key="13">
    <source>
        <dbReference type="SAM" id="MobiDB-lite"/>
    </source>
</evidence>
<feature type="region of interest" description="Disordered" evidence="13">
    <location>
        <begin position="51"/>
        <end position="82"/>
    </location>
</feature>
<keyword evidence="8" id="KW-0540">Nuclease</keyword>
<dbReference type="EC" id="3.1.26.4" evidence="6"/>
<dbReference type="InterPro" id="IPR036397">
    <property type="entry name" value="RNaseH_sf"/>
</dbReference>
<keyword evidence="10" id="KW-0255">Endonuclease</keyword>
<evidence type="ECO:0000313" key="15">
    <source>
        <dbReference type="EMBL" id="VAW38270.1"/>
    </source>
</evidence>
<gene>
    <name evidence="15" type="ORF">MNBD_DELTA04-1670</name>
</gene>
<dbReference type="SUPFAM" id="SSF55658">
    <property type="entry name" value="L9 N-domain-like"/>
    <property type="match status" value="1"/>
</dbReference>
<dbReference type="PANTHER" id="PTHR10642:SF26">
    <property type="entry name" value="RIBONUCLEASE H1"/>
    <property type="match status" value="1"/>
</dbReference>
<dbReference type="InterPro" id="IPR050092">
    <property type="entry name" value="RNase_H"/>
</dbReference>
<dbReference type="PROSITE" id="PS50879">
    <property type="entry name" value="RNASE_H_1"/>
    <property type="match status" value="1"/>
</dbReference>
<dbReference type="GO" id="GO:0003676">
    <property type="term" value="F:nucleic acid binding"/>
    <property type="evidence" value="ECO:0007669"/>
    <property type="project" value="InterPro"/>
</dbReference>
<dbReference type="InterPro" id="IPR012337">
    <property type="entry name" value="RNaseH-like_sf"/>
</dbReference>
<comment type="catalytic activity">
    <reaction evidence="1">
        <text>Endonucleolytic cleavage to 5'-phosphomonoester.</text>
        <dbReference type="EC" id="3.1.26.4"/>
    </reaction>
</comment>
<feature type="compositionally biased region" description="Low complexity" evidence="13">
    <location>
        <begin position="51"/>
        <end position="79"/>
    </location>
</feature>
<feature type="domain" description="RNase H type-1" evidence="14">
    <location>
        <begin position="80"/>
        <end position="223"/>
    </location>
</feature>
<evidence type="ECO:0000256" key="1">
    <source>
        <dbReference type="ARBA" id="ARBA00000077"/>
    </source>
</evidence>
<dbReference type="NCBIfam" id="NF001236">
    <property type="entry name" value="PRK00203.1"/>
    <property type="match status" value="1"/>
</dbReference>
<accession>A0A3B0VC32</accession>
<comment type="function">
    <text evidence="3">Endonuclease that specifically degrades the RNA of RNA-DNA hybrids.</text>
</comment>
<proteinExistence type="inferred from homology"/>
<keyword evidence="9" id="KW-0479">Metal-binding</keyword>
<dbReference type="GO" id="GO:0000287">
    <property type="term" value="F:magnesium ion binding"/>
    <property type="evidence" value="ECO:0007669"/>
    <property type="project" value="InterPro"/>
</dbReference>
<evidence type="ECO:0000256" key="4">
    <source>
        <dbReference type="ARBA" id="ARBA00005300"/>
    </source>
</evidence>
<evidence type="ECO:0000256" key="2">
    <source>
        <dbReference type="ARBA" id="ARBA00001946"/>
    </source>
</evidence>
<dbReference type="GO" id="GO:0004523">
    <property type="term" value="F:RNA-DNA hybrid ribonuclease activity"/>
    <property type="evidence" value="ECO:0007669"/>
    <property type="project" value="UniProtKB-EC"/>
</dbReference>
<evidence type="ECO:0000256" key="7">
    <source>
        <dbReference type="ARBA" id="ARBA00017721"/>
    </source>
</evidence>
<dbReference type="PIRSF" id="PIRSF036852">
    <property type="entry name" value="Ribonuclease_H1_euk"/>
    <property type="match status" value="1"/>
</dbReference>
<protein>
    <recommendedName>
        <fullName evidence="7">Ribonuclease H</fullName>
        <ecNumber evidence="6">3.1.26.4</ecNumber>
    </recommendedName>
</protein>
<evidence type="ECO:0000256" key="5">
    <source>
        <dbReference type="ARBA" id="ARBA00011245"/>
    </source>
</evidence>
<dbReference type="Gene3D" id="3.40.970.10">
    <property type="entry name" value="Ribonuclease H1, N-terminal domain"/>
    <property type="match status" value="1"/>
</dbReference>
<dbReference type="InterPro" id="IPR009027">
    <property type="entry name" value="Ribosomal_bL9/RNase_H1_N"/>
</dbReference>
<keyword evidence="12" id="KW-0460">Magnesium</keyword>
<dbReference type="Pfam" id="PF01693">
    <property type="entry name" value="Cauli_VI"/>
    <property type="match status" value="1"/>
</dbReference>
<dbReference type="InterPro" id="IPR017067">
    <property type="entry name" value="RNase_H1_euk"/>
</dbReference>
<evidence type="ECO:0000256" key="9">
    <source>
        <dbReference type="ARBA" id="ARBA00022723"/>
    </source>
</evidence>
<evidence type="ECO:0000259" key="14">
    <source>
        <dbReference type="PROSITE" id="PS50879"/>
    </source>
</evidence>
<evidence type="ECO:0000256" key="6">
    <source>
        <dbReference type="ARBA" id="ARBA00012180"/>
    </source>
</evidence>
<dbReference type="GO" id="GO:0043137">
    <property type="term" value="P:DNA replication, removal of RNA primer"/>
    <property type="evidence" value="ECO:0007669"/>
    <property type="project" value="TreeGrafter"/>
</dbReference>
<dbReference type="PANTHER" id="PTHR10642">
    <property type="entry name" value="RIBONUCLEASE H1"/>
    <property type="match status" value="1"/>
</dbReference>
<dbReference type="SUPFAM" id="SSF53098">
    <property type="entry name" value="Ribonuclease H-like"/>
    <property type="match status" value="1"/>
</dbReference>
<dbReference type="EMBL" id="UOEY01000058">
    <property type="protein sequence ID" value="VAW38270.1"/>
    <property type="molecule type" value="Genomic_DNA"/>
</dbReference>
<dbReference type="Pfam" id="PF00075">
    <property type="entry name" value="RNase_H"/>
    <property type="match status" value="1"/>
</dbReference>
<dbReference type="HAMAP" id="MF_00042">
    <property type="entry name" value="RNase_H"/>
    <property type="match status" value="1"/>
</dbReference>
<evidence type="ECO:0000256" key="11">
    <source>
        <dbReference type="ARBA" id="ARBA00022801"/>
    </source>
</evidence>
<evidence type="ECO:0000256" key="8">
    <source>
        <dbReference type="ARBA" id="ARBA00022722"/>
    </source>
</evidence>
<comment type="similarity">
    <text evidence="4">Belongs to the RNase H family.</text>
</comment>
<dbReference type="FunFam" id="3.40.970.10:FF:000002">
    <property type="entry name" value="Ribonuclease H"/>
    <property type="match status" value="1"/>
</dbReference>
<dbReference type="InterPro" id="IPR022892">
    <property type="entry name" value="RNaseHI"/>
</dbReference>